<feature type="compositionally biased region" description="Basic residues" evidence="1">
    <location>
        <begin position="93"/>
        <end position="102"/>
    </location>
</feature>
<feature type="region of interest" description="Disordered" evidence="1">
    <location>
        <begin position="78"/>
        <end position="102"/>
    </location>
</feature>
<evidence type="ECO:0000256" key="1">
    <source>
        <dbReference type="SAM" id="MobiDB-lite"/>
    </source>
</evidence>
<evidence type="ECO:0000313" key="2">
    <source>
        <dbReference type="EMBL" id="GMN43892.1"/>
    </source>
</evidence>
<dbReference type="AlphaFoldDB" id="A0AA88A093"/>
<dbReference type="EMBL" id="BTGU01000017">
    <property type="protein sequence ID" value="GMN43892.1"/>
    <property type="molecule type" value="Genomic_DNA"/>
</dbReference>
<accession>A0AA88A093</accession>
<keyword evidence="3" id="KW-1185">Reference proteome</keyword>
<gene>
    <name evidence="2" type="ORF">TIFTF001_013095</name>
</gene>
<proteinExistence type="predicted"/>
<dbReference type="Proteomes" id="UP001187192">
    <property type="component" value="Unassembled WGS sequence"/>
</dbReference>
<organism evidence="2 3">
    <name type="scientific">Ficus carica</name>
    <name type="common">Common fig</name>
    <dbReference type="NCBI Taxonomy" id="3494"/>
    <lineage>
        <taxon>Eukaryota</taxon>
        <taxon>Viridiplantae</taxon>
        <taxon>Streptophyta</taxon>
        <taxon>Embryophyta</taxon>
        <taxon>Tracheophyta</taxon>
        <taxon>Spermatophyta</taxon>
        <taxon>Magnoliopsida</taxon>
        <taxon>eudicotyledons</taxon>
        <taxon>Gunneridae</taxon>
        <taxon>Pentapetalae</taxon>
        <taxon>rosids</taxon>
        <taxon>fabids</taxon>
        <taxon>Rosales</taxon>
        <taxon>Moraceae</taxon>
        <taxon>Ficeae</taxon>
        <taxon>Ficus</taxon>
    </lineage>
</organism>
<comment type="caution">
    <text evidence="2">The sequence shown here is derived from an EMBL/GenBank/DDBJ whole genome shotgun (WGS) entry which is preliminary data.</text>
</comment>
<protein>
    <submittedName>
        <fullName evidence="2">Uncharacterized protein</fullName>
    </submittedName>
</protein>
<evidence type="ECO:0000313" key="3">
    <source>
        <dbReference type="Proteomes" id="UP001187192"/>
    </source>
</evidence>
<sequence>MSEFVDMFNIPHVEAFNENSERFVYKDCGAYLSRRSDLLKRGHSMNFSTINHGYKVPAFCVCLKLIGFQVMTSWRRERVGSKKRGNSGTGKAWPRRTRVRRS</sequence>
<name>A0AA88A093_FICCA</name>
<reference evidence="2" key="1">
    <citation type="submission" date="2023-07" db="EMBL/GenBank/DDBJ databases">
        <title>draft genome sequence of fig (Ficus carica).</title>
        <authorList>
            <person name="Takahashi T."/>
            <person name="Nishimura K."/>
        </authorList>
    </citation>
    <scope>NUCLEOTIDE SEQUENCE</scope>
</reference>